<comment type="function">
    <text evidence="1">Essential for recycling GMP and indirectly, cGMP.</text>
</comment>
<gene>
    <name evidence="7" type="ORF">H9931_07070</name>
</gene>
<dbReference type="Proteomes" id="UP000823863">
    <property type="component" value="Unassembled WGS sequence"/>
</dbReference>
<dbReference type="PANTHER" id="PTHR23117">
    <property type="entry name" value="GUANYLATE KINASE-RELATED"/>
    <property type="match status" value="1"/>
</dbReference>
<dbReference type="SUPFAM" id="SSF52540">
    <property type="entry name" value="P-loop containing nucleoside triphosphate hydrolases"/>
    <property type="match status" value="1"/>
</dbReference>
<reference evidence="7" key="2">
    <citation type="submission" date="2021-04" db="EMBL/GenBank/DDBJ databases">
        <authorList>
            <person name="Gilroy R."/>
        </authorList>
    </citation>
    <scope>NUCLEOTIDE SEQUENCE</scope>
    <source>
        <strain evidence="7">CHK198-12963</strain>
    </source>
</reference>
<keyword evidence="3" id="KW-0808">Transferase</keyword>
<dbReference type="SMART" id="SM00072">
    <property type="entry name" value="GuKc"/>
    <property type="match status" value="1"/>
</dbReference>
<dbReference type="InterPro" id="IPR008145">
    <property type="entry name" value="GK/Ca_channel_bsu"/>
</dbReference>
<protein>
    <submittedName>
        <fullName evidence="7">Guanylate kinase</fullName>
    </submittedName>
</protein>
<name>A0A9D2PSS5_9FIRM</name>
<dbReference type="PROSITE" id="PS00856">
    <property type="entry name" value="GUANYLATE_KINASE_1"/>
    <property type="match status" value="1"/>
</dbReference>
<dbReference type="Pfam" id="PF00625">
    <property type="entry name" value="Guanylate_kin"/>
    <property type="match status" value="1"/>
</dbReference>
<evidence type="ECO:0000256" key="5">
    <source>
        <dbReference type="ARBA" id="ARBA00048594"/>
    </source>
</evidence>
<evidence type="ECO:0000259" key="6">
    <source>
        <dbReference type="PROSITE" id="PS50052"/>
    </source>
</evidence>
<accession>A0A9D2PSS5</accession>
<evidence type="ECO:0000256" key="4">
    <source>
        <dbReference type="ARBA" id="ARBA00022777"/>
    </source>
</evidence>
<dbReference type="GO" id="GO:0004385">
    <property type="term" value="F:GMP kinase activity"/>
    <property type="evidence" value="ECO:0007669"/>
    <property type="project" value="UniProtKB-EC"/>
</dbReference>
<evidence type="ECO:0000313" key="8">
    <source>
        <dbReference type="Proteomes" id="UP000823863"/>
    </source>
</evidence>
<comment type="similarity">
    <text evidence="2">Belongs to the guanylate kinase family.</text>
</comment>
<dbReference type="InterPro" id="IPR027417">
    <property type="entry name" value="P-loop_NTPase"/>
</dbReference>
<evidence type="ECO:0000313" key="7">
    <source>
        <dbReference type="EMBL" id="HJC66464.1"/>
    </source>
</evidence>
<feature type="domain" description="Guanylate kinase-like" evidence="6">
    <location>
        <begin position="3"/>
        <end position="197"/>
    </location>
</feature>
<evidence type="ECO:0000256" key="1">
    <source>
        <dbReference type="ARBA" id="ARBA00003531"/>
    </source>
</evidence>
<organism evidence="7 8">
    <name type="scientific">Candidatus Enterocloster excrementigallinarum</name>
    <dbReference type="NCBI Taxonomy" id="2838558"/>
    <lineage>
        <taxon>Bacteria</taxon>
        <taxon>Bacillati</taxon>
        <taxon>Bacillota</taxon>
        <taxon>Clostridia</taxon>
        <taxon>Lachnospirales</taxon>
        <taxon>Lachnospiraceae</taxon>
        <taxon>Enterocloster</taxon>
    </lineage>
</organism>
<dbReference type="InterPro" id="IPR020590">
    <property type="entry name" value="Guanylate_kinase_CS"/>
</dbReference>
<dbReference type="AlphaFoldDB" id="A0A9D2PSS5"/>
<proteinExistence type="inferred from homology"/>
<reference evidence="7" key="1">
    <citation type="journal article" date="2021" name="PeerJ">
        <title>Extensive microbial diversity within the chicken gut microbiome revealed by metagenomics and culture.</title>
        <authorList>
            <person name="Gilroy R."/>
            <person name="Ravi A."/>
            <person name="Getino M."/>
            <person name="Pursley I."/>
            <person name="Horton D.L."/>
            <person name="Alikhan N.F."/>
            <person name="Baker D."/>
            <person name="Gharbi K."/>
            <person name="Hall N."/>
            <person name="Watson M."/>
            <person name="Adriaenssens E.M."/>
            <person name="Foster-Nyarko E."/>
            <person name="Jarju S."/>
            <person name="Secka A."/>
            <person name="Antonio M."/>
            <person name="Oren A."/>
            <person name="Chaudhuri R.R."/>
            <person name="La Ragione R."/>
            <person name="Hildebrand F."/>
            <person name="Pallen M.J."/>
        </authorList>
    </citation>
    <scope>NUCLEOTIDE SEQUENCE</scope>
    <source>
        <strain evidence="7">CHK198-12963</strain>
    </source>
</reference>
<evidence type="ECO:0000256" key="2">
    <source>
        <dbReference type="ARBA" id="ARBA00005790"/>
    </source>
</evidence>
<dbReference type="PANTHER" id="PTHR23117:SF13">
    <property type="entry name" value="GUANYLATE KINASE"/>
    <property type="match status" value="1"/>
</dbReference>
<dbReference type="Gene3D" id="3.40.50.300">
    <property type="entry name" value="P-loop containing nucleotide triphosphate hydrolases"/>
    <property type="match status" value="1"/>
</dbReference>
<dbReference type="EMBL" id="DWWB01000036">
    <property type="protein sequence ID" value="HJC66464.1"/>
    <property type="molecule type" value="Genomic_DNA"/>
</dbReference>
<comment type="caution">
    <text evidence="7">The sequence shown here is derived from an EMBL/GenBank/DDBJ whole genome shotgun (WGS) entry which is preliminary data.</text>
</comment>
<comment type="catalytic activity">
    <reaction evidence="5">
        <text>GMP + ATP = GDP + ADP</text>
        <dbReference type="Rhea" id="RHEA:20780"/>
        <dbReference type="ChEBI" id="CHEBI:30616"/>
        <dbReference type="ChEBI" id="CHEBI:58115"/>
        <dbReference type="ChEBI" id="CHEBI:58189"/>
        <dbReference type="ChEBI" id="CHEBI:456216"/>
        <dbReference type="EC" id="2.7.4.8"/>
    </reaction>
</comment>
<dbReference type="GO" id="GO:0005829">
    <property type="term" value="C:cytosol"/>
    <property type="evidence" value="ECO:0007669"/>
    <property type="project" value="TreeGrafter"/>
</dbReference>
<dbReference type="InterPro" id="IPR008144">
    <property type="entry name" value="Guanylate_kin-like_dom"/>
</dbReference>
<sequence>MSGKIFYVMGKSASGKDTIYKRLRQSLPQMGTVVMYTTRPMRDGEENGREYHFTDREFLERVKKEGRLIECRTYETVCGPWDYFTVDDGQIELESGSYLMMGTLESYRKMREYYGAEVLVPIYIQVEDGLRLQRALDRERSQRHPNYSEMCRRFLADEEDFKEENLADCGITERYENVELERCLGEIIEKTVPQLIQ</sequence>
<dbReference type="PROSITE" id="PS50052">
    <property type="entry name" value="GUANYLATE_KINASE_2"/>
    <property type="match status" value="1"/>
</dbReference>
<keyword evidence="4 7" id="KW-0418">Kinase</keyword>
<evidence type="ECO:0000256" key="3">
    <source>
        <dbReference type="ARBA" id="ARBA00022679"/>
    </source>
</evidence>